<sequence>MIKEMILGIVLALLSVLHYYIIRDRKYFERINVKFVNPFPLLGTSWKAIFGYETYFDYYERIYKQFPTEKFFGAFDFLKPVYVIRDVELCRKVMITNFDHFVNRRLTIDVNTDPVAGRFIGFVKNESWRKLRAITSPAFTGNKMKFIVSLLNESMQKITKNLGVKIKLSEKKCFRYNGYDFYTRCCTNLIANTTFGLEVNAVDEENDEFYLMGKRLTDLRKDFFLRAILFQVSPTLAKVLNISLFDREATEYLKRIAKETIDYRTKNNVKVPNFIQLFMDADLSFEEIIPECIAFFFGGIDSFSTLFQFISYELALNPDVQKRLQSEIDQIQSQLGGSSIEYESVQKLTYMDAVINETFRKNPAGAFLERVSYLPKK</sequence>
<keyword evidence="7" id="KW-0479">Metal-binding</keyword>
<name>A0A336MPB9_CULSO</name>
<evidence type="ECO:0000256" key="8">
    <source>
        <dbReference type="ARBA" id="ARBA00022824"/>
    </source>
</evidence>
<evidence type="ECO:0000256" key="9">
    <source>
        <dbReference type="ARBA" id="ARBA00022848"/>
    </source>
</evidence>
<dbReference type="GO" id="GO:0005506">
    <property type="term" value="F:iron ion binding"/>
    <property type="evidence" value="ECO:0007669"/>
    <property type="project" value="InterPro"/>
</dbReference>
<gene>
    <name evidence="15" type="primary">CSON014835</name>
</gene>
<dbReference type="GO" id="GO:0005789">
    <property type="term" value="C:endoplasmic reticulum membrane"/>
    <property type="evidence" value="ECO:0007669"/>
    <property type="project" value="UniProtKB-SubCell"/>
</dbReference>
<reference evidence="15" key="1">
    <citation type="submission" date="2018-07" db="EMBL/GenBank/DDBJ databases">
        <authorList>
            <person name="Quirk P.G."/>
            <person name="Krulwich T.A."/>
        </authorList>
    </citation>
    <scope>NUCLEOTIDE SEQUENCE</scope>
</reference>
<dbReference type="EMBL" id="UFQT01000877">
    <property type="protein sequence ID" value="SSX27778.1"/>
    <property type="molecule type" value="Genomic_DNA"/>
</dbReference>
<organism evidence="15">
    <name type="scientific">Culicoides sonorensis</name>
    <name type="common">Biting midge</name>
    <dbReference type="NCBI Taxonomy" id="179676"/>
    <lineage>
        <taxon>Eukaryota</taxon>
        <taxon>Metazoa</taxon>
        <taxon>Ecdysozoa</taxon>
        <taxon>Arthropoda</taxon>
        <taxon>Hexapoda</taxon>
        <taxon>Insecta</taxon>
        <taxon>Pterygota</taxon>
        <taxon>Neoptera</taxon>
        <taxon>Endopterygota</taxon>
        <taxon>Diptera</taxon>
        <taxon>Nematocera</taxon>
        <taxon>Chironomoidea</taxon>
        <taxon>Ceratopogonidae</taxon>
        <taxon>Ceratopogoninae</taxon>
        <taxon>Culicoides</taxon>
        <taxon>Monoculicoides</taxon>
    </lineage>
</organism>
<evidence type="ECO:0000256" key="4">
    <source>
        <dbReference type="ARBA" id="ARBA00004406"/>
    </source>
</evidence>
<dbReference type="InterPro" id="IPR050476">
    <property type="entry name" value="Insect_CytP450_Detox"/>
</dbReference>
<keyword evidence="6" id="KW-0349">Heme</keyword>
<proteinExistence type="inferred from homology"/>
<keyword evidence="8" id="KW-0256">Endoplasmic reticulum</keyword>
<comment type="function">
    <text evidence="2">May be involved in the metabolism of insect hormones and in the breakdown of synthetic insecticides.</text>
</comment>
<dbReference type="OMA" id="FHINHIS"/>
<dbReference type="AlphaFoldDB" id="A0A336MPB9"/>
<keyword evidence="14" id="KW-0812">Transmembrane</keyword>
<evidence type="ECO:0000256" key="7">
    <source>
        <dbReference type="ARBA" id="ARBA00022723"/>
    </source>
</evidence>
<evidence type="ECO:0000313" key="15">
    <source>
        <dbReference type="EMBL" id="SSX27778.1"/>
    </source>
</evidence>
<keyword evidence="14" id="KW-1133">Transmembrane helix</keyword>
<feature type="transmembrane region" description="Helical" evidence="14">
    <location>
        <begin position="6"/>
        <end position="22"/>
    </location>
</feature>
<dbReference type="GO" id="GO:0004497">
    <property type="term" value="F:monooxygenase activity"/>
    <property type="evidence" value="ECO:0007669"/>
    <property type="project" value="UniProtKB-KW"/>
</dbReference>
<evidence type="ECO:0000256" key="6">
    <source>
        <dbReference type="ARBA" id="ARBA00022617"/>
    </source>
</evidence>
<accession>A0A336MPB9</accession>
<evidence type="ECO:0000256" key="5">
    <source>
        <dbReference type="ARBA" id="ARBA00010617"/>
    </source>
</evidence>
<dbReference type="GO" id="GO:0016705">
    <property type="term" value="F:oxidoreductase activity, acting on paired donors, with incorporation or reduction of molecular oxygen"/>
    <property type="evidence" value="ECO:0007669"/>
    <property type="project" value="InterPro"/>
</dbReference>
<dbReference type="PANTHER" id="PTHR24292">
    <property type="entry name" value="CYTOCHROME P450"/>
    <property type="match status" value="1"/>
</dbReference>
<evidence type="ECO:0000256" key="12">
    <source>
        <dbReference type="ARBA" id="ARBA00023033"/>
    </source>
</evidence>
<keyword evidence="11" id="KW-0408">Iron</keyword>
<dbReference type="InterPro" id="IPR036396">
    <property type="entry name" value="Cyt_P450_sf"/>
</dbReference>
<comment type="cofactor">
    <cofactor evidence="1">
        <name>heme</name>
        <dbReference type="ChEBI" id="CHEBI:30413"/>
    </cofactor>
</comment>
<protein>
    <submittedName>
        <fullName evidence="15">CSON014835 protein</fullName>
    </submittedName>
</protein>
<keyword evidence="10" id="KW-0560">Oxidoreductase</keyword>
<comment type="similarity">
    <text evidence="5">Belongs to the cytochrome P450 family.</text>
</comment>
<evidence type="ECO:0000256" key="3">
    <source>
        <dbReference type="ARBA" id="ARBA00004174"/>
    </source>
</evidence>
<evidence type="ECO:0000256" key="13">
    <source>
        <dbReference type="ARBA" id="ARBA00023136"/>
    </source>
</evidence>
<keyword evidence="12" id="KW-0503">Monooxygenase</keyword>
<keyword evidence="9" id="KW-0492">Microsome</keyword>
<dbReference type="GO" id="GO:0020037">
    <property type="term" value="F:heme binding"/>
    <property type="evidence" value="ECO:0007669"/>
    <property type="project" value="InterPro"/>
</dbReference>
<comment type="subcellular location">
    <subcellularLocation>
        <location evidence="4">Endoplasmic reticulum membrane</location>
        <topology evidence="4">Peripheral membrane protein</topology>
    </subcellularLocation>
    <subcellularLocation>
        <location evidence="3">Microsome membrane</location>
        <topology evidence="3">Peripheral membrane protein</topology>
    </subcellularLocation>
</comment>
<dbReference type="PANTHER" id="PTHR24292:SF54">
    <property type="entry name" value="CYP9F3-RELATED"/>
    <property type="match status" value="1"/>
</dbReference>
<evidence type="ECO:0000256" key="1">
    <source>
        <dbReference type="ARBA" id="ARBA00001971"/>
    </source>
</evidence>
<evidence type="ECO:0000256" key="14">
    <source>
        <dbReference type="SAM" id="Phobius"/>
    </source>
</evidence>
<evidence type="ECO:0000256" key="10">
    <source>
        <dbReference type="ARBA" id="ARBA00023002"/>
    </source>
</evidence>
<keyword evidence="13 14" id="KW-0472">Membrane</keyword>
<dbReference type="SUPFAM" id="SSF48264">
    <property type="entry name" value="Cytochrome P450"/>
    <property type="match status" value="1"/>
</dbReference>
<dbReference type="VEuPathDB" id="VectorBase:CSON014835"/>
<evidence type="ECO:0000256" key="11">
    <source>
        <dbReference type="ARBA" id="ARBA00023004"/>
    </source>
</evidence>
<dbReference type="Gene3D" id="1.10.630.10">
    <property type="entry name" value="Cytochrome P450"/>
    <property type="match status" value="1"/>
</dbReference>
<dbReference type="Pfam" id="PF00067">
    <property type="entry name" value="p450"/>
    <property type="match status" value="1"/>
</dbReference>
<evidence type="ECO:0000256" key="2">
    <source>
        <dbReference type="ARBA" id="ARBA00003690"/>
    </source>
</evidence>
<dbReference type="InterPro" id="IPR001128">
    <property type="entry name" value="Cyt_P450"/>
</dbReference>